<gene>
    <name evidence="1" type="ORF">B5K10_05375</name>
</gene>
<sequence length="67" mass="7891">MDLRKMMEWECVGGRCVKCERKAWRDRWDLQRGRSSIVLAEVANRLRCRACGNTEGNRIILGRLPRD</sequence>
<name>A0A3E1BXZ5_RHILT</name>
<accession>A0A3E1BXZ5</accession>
<dbReference type="AlphaFoldDB" id="A0A3E1BXZ5"/>
<proteinExistence type="predicted"/>
<evidence type="ECO:0000313" key="1">
    <source>
        <dbReference type="EMBL" id="RFB99935.1"/>
    </source>
</evidence>
<reference evidence="1 2" key="1">
    <citation type="submission" date="2017-03" db="EMBL/GenBank/DDBJ databases">
        <title>Genome analysis of Rhizobial strains effectives or ineffectives for nitrogen fixation isolated from bean seeds.</title>
        <authorList>
            <person name="Peralta H."/>
            <person name="Aguilar-Vera A."/>
            <person name="Mora Y."/>
            <person name="Vargas-Lagunas C."/>
            <person name="Girard L."/>
            <person name="Mora J."/>
        </authorList>
    </citation>
    <scope>NUCLEOTIDE SEQUENCE [LARGE SCALE GENOMIC DNA]</scope>
    <source>
        <strain evidence="1 2">CCGM5</strain>
    </source>
</reference>
<protein>
    <submittedName>
        <fullName evidence="1">Uncharacterized protein</fullName>
    </submittedName>
</protein>
<organism evidence="1 2">
    <name type="scientific">Rhizobium leguminosarum bv. trifolii</name>
    <dbReference type="NCBI Taxonomy" id="386"/>
    <lineage>
        <taxon>Bacteria</taxon>
        <taxon>Pseudomonadati</taxon>
        <taxon>Pseudomonadota</taxon>
        <taxon>Alphaproteobacteria</taxon>
        <taxon>Hyphomicrobiales</taxon>
        <taxon>Rhizobiaceae</taxon>
        <taxon>Rhizobium/Agrobacterium group</taxon>
        <taxon>Rhizobium</taxon>
    </lineage>
</organism>
<dbReference type="EMBL" id="NAOO01000004">
    <property type="protein sequence ID" value="RFB99935.1"/>
    <property type="molecule type" value="Genomic_DNA"/>
</dbReference>
<dbReference type="Proteomes" id="UP000256748">
    <property type="component" value="Unassembled WGS sequence"/>
</dbReference>
<comment type="caution">
    <text evidence="1">The sequence shown here is derived from an EMBL/GenBank/DDBJ whole genome shotgun (WGS) entry which is preliminary data.</text>
</comment>
<evidence type="ECO:0000313" key="2">
    <source>
        <dbReference type="Proteomes" id="UP000256748"/>
    </source>
</evidence>